<feature type="coiled-coil region" evidence="3">
    <location>
        <begin position="348"/>
        <end position="382"/>
    </location>
</feature>
<feature type="region of interest" description="Disordered" evidence="4">
    <location>
        <begin position="1"/>
        <end position="46"/>
    </location>
</feature>
<evidence type="ECO:0000256" key="4">
    <source>
        <dbReference type="SAM" id="MobiDB-lite"/>
    </source>
</evidence>
<feature type="compositionally biased region" description="Basic residues" evidence="4">
    <location>
        <begin position="1"/>
        <end position="11"/>
    </location>
</feature>
<accession>A0A0K9P6X7</accession>
<dbReference type="PANTHER" id="PTHR31580">
    <property type="entry name" value="FILAMENT-LIKE PLANT PROTEIN 4"/>
    <property type="match status" value="1"/>
</dbReference>
<dbReference type="EMBL" id="LFYR01001099">
    <property type="protein sequence ID" value="KMZ64758.1"/>
    <property type="molecule type" value="Genomic_DNA"/>
</dbReference>
<reference evidence="6" key="1">
    <citation type="journal article" date="2016" name="Nature">
        <title>The genome of the seagrass Zostera marina reveals angiosperm adaptation to the sea.</title>
        <authorList>
            <person name="Olsen J.L."/>
            <person name="Rouze P."/>
            <person name="Verhelst B."/>
            <person name="Lin Y.-C."/>
            <person name="Bayer T."/>
            <person name="Collen J."/>
            <person name="Dattolo E."/>
            <person name="De Paoli E."/>
            <person name="Dittami S."/>
            <person name="Maumus F."/>
            <person name="Michel G."/>
            <person name="Kersting A."/>
            <person name="Lauritano C."/>
            <person name="Lohaus R."/>
            <person name="Toepel M."/>
            <person name="Tonon T."/>
            <person name="Vanneste K."/>
            <person name="Amirebrahimi M."/>
            <person name="Brakel J."/>
            <person name="Bostroem C."/>
            <person name="Chovatia M."/>
            <person name="Grimwood J."/>
            <person name="Jenkins J.W."/>
            <person name="Jueterbock A."/>
            <person name="Mraz A."/>
            <person name="Stam W.T."/>
            <person name="Tice H."/>
            <person name="Bornberg-Bauer E."/>
            <person name="Green P.J."/>
            <person name="Pearson G.A."/>
            <person name="Procaccini G."/>
            <person name="Duarte C.M."/>
            <person name="Schmutz J."/>
            <person name="Reusch T.B.H."/>
            <person name="Van de Peer Y."/>
        </authorList>
    </citation>
    <scope>NUCLEOTIDE SEQUENCE [LARGE SCALE GENOMIC DNA]</scope>
    <source>
        <strain evidence="6">cv. Finnish</strain>
    </source>
</reference>
<dbReference type="InterPro" id="IPR008587">
    <property type="entry name" value="FPP_plant"/>
</dbReference>
<feature type="compositionally biased region" description="Basic and acidic residues" evidence="4">
    <location>
        <begin position="311"/>
        <end position="320"/>
    </location>
</feature>
<feature type="region of interest" description="Disordered" evidence="4">
    <location>
        <begin position="310"/>
        <end position="339"/>
    </location>
</feature>
<keyword evidence="2 3" id="KW-0175">Coiled coil</keyword>
<feature type="compositionally biased region" description="Low complexity" evidence="4">
    <location>
        <begin position="35"/>
        <end position="46"/>
    </location>
</feature>
<feature type="compositionally biased region" description="Basic and acidic residues" evidence="4">
    <location>
        <begin position="567"/>
        <end position="581"/>
    </location>
</feature>
<organism evidence="5 6">
    <name type="scientific">Zostera marina</name>
    <name type="common">Eelgrass</name>
    <dbReference type="NCBI Taxonomy" id="29655"/>
    <lineage>
        <taxon>Eukaryota</taxon>
        <taxon>Viridiplantae</taxon>
        <taxon>Streptophyta</taxon>
        <taxon>Embryophyta</taxon>
        <taxon>Tracheophyta</taxon>
        <taxon>Spermatophyta</taxon>
        <taxon>Magnoliopsida</taxon>
        <taxon>Liliopsida</taxon>
        <taxon>Zosteraceae</taxon>
        <taxon>Zostera</taxon>
    </lineage>
</organism>
<evidence type="ECO:0000313" key="6">
    <source>
        <dbReference type="Proteomes" id="UP000036987"/>
    </source>
</evidence>
<protein>
    <recommendedName>
        <fullName evidence="7">Filament-like plant protein 4</fullName>
    </recommendedName>
</protein>
<name>A0A0K9P6X7_ZOSMR</name>
<evidence type="ECO:0000313" key="5">
    <source>
        <dbReference type="EMBL" id="KMZ64758.1"/>
    </source>
</evidence>
<dbReference type="OrthoDB" id="1926355at2759"/>
<feature type="region of interest" description="Disordered" evidence="4">
    <location>
        <begin position="561"/>
        <end position="584"/>
    </location>
</feature>
<sequence length="810" mass="91307">MDRRSWPWKKRSSLEKSTTHVAVVDAPNDETTPENQLQNNNPTKNNAVDYVQLPQERYMQLSEMEDQVKTLTEQLSCAQAELTTKDALIKQHTKVAEEAVSGWEKAEAEAFSLKNNLESVTVLELAAEDRAIHLDNALKDCMEEMRIGKEESEQKLHDVVFANTQHWEKLNLELEVRVNVLEEQLLRANAENDALSRSLQDRSGLLMELSEDRAQAQSQIEVLKTKFHASEKELTSVKYELNVVSKEVEIRTEEKNMSVRSAQVANKQHLEDVKKMTKLEAECQRLRGLVRKKLPGPAALAQMKLVDADYGETRSKRERNSSSSPVKLQVPQDSPVPAAPHENIDIQLQQCQKENEFLTTRMVAAEEEMKMLKEALSKRNTELLESRNMHAKTTSKLRDFENTMNNSRRSRHSSHQTSPSTSMSEDAGNSNRMDLLMDDFLEMEKLACLSTTVKINLSCSEKVLKAAISQIHDFVMSFVKSSDGDGINVDELSAVANRLVLSGELCVDEFLVTLSDVLSHIDRIGLGIFCNKNFGVNSSPPDCIDKVTLLENKVVHHYLESPQSDGRALREQRSGPDEETGRCLPESEQLKLDKANLAVDLAKCTEIIEQSKSQLHDTQKDVEDLKSQFSACQKSKSLADTQLKCMVESYRSLELRSRELETEITHLQSKCEALDIELKEEKCAHREDLAKFKDLVGMCRKNDAEGGEVKTKQEMEIEAAAEKLAECQHTIFLLDKQFKSTNPSNSNNHLVFSDDVVSTTSCSTPRERSPILKPPSFSPNLHNSSRSPLSSSVEEKPGRSFGQLFSKTTK</sequence>
<dbReference type="OMA" id="GSKHAMD"/>
<feature type="compositionally biased region" description="Low complexity" evidence="4">
    <location>
        <begin position="415"/>
        <end position="424"/>
    </location>
</feature>
<proteinExistence type="inferred from homology"/>
<feature type="compositionally biased region" description="Low complexity" evidence="4">
    <location>
        <begin position="778"/>
        <end position="792"/>
    </location>
</feature>
<evidence type="ECO:0000256" key="2">
    <source>
        <dbReference type="ARBA" id="ARBA00023054"/>
    </source>
</evidence>
<evidence type="ECO:0000256" key="3">
    <source>
        <dbReference type="SAM" id="Coils"/>
    </source>
</evidence>
<dbReference type="Pfam" id="PF05911">
    <property type="entry name" value="FPP"/>
    <property type="match status" value="2"/>
</dbReference>
<evidence type="ECO:0000256" key="1">
    <source>
        <dbReference type="ARBA" id="ARBA00005921"/>
    </source>
</evidence>
<comment type="caution">
    <text evidence="5">The sequence shown here is derived from an EMBL/GenBank/DDBJ whole genome shotgun (WGS) entry which is preliminary data.</text>
</comment>
<evidence type="ECO:0008006" key="7">
    <source>
        <dbReference type="Google" id="ProtNLM"/>
    </source>
</evidence>
<dbReference type="Proteomes" id="UP000036987">
    <property type="component" value="Unassembled WGS sequence"/>
</dbReference>
<feature type="region of interest" description="Disordered" evidence="4">
    <location>
        <begin position="763"/>
        <end position="810"/>
    </location>
</feature>
<feature type="coiled-coil region" evidence="3">
    <location>
        <begin position="608"/>
        <end position="677"/>
    </location>
</feature>
<dbReference type="PANTHER" id="PTHR31580:SF4">
    <property type="entry name" value="FILAMENT-LIKE PLANT PROTEIN 6"/>
    <property type="match status" value="1"/>
</dbReference>
<feature type="region of interest" description="Disordered" evidence="4">
    <location>
        <begin position="399"/>
        <end position="430"/>
    </location>
</feature>
<feature type="coiled-coil region" evidence="3">
    <location>
        <begin position="171"/>
        <end position="233"/>
    </location>
</feature>
<gene>
    <name evidence="5" type="ORF">ZOSMA_34G00350</name>
</gene>
<dbReference type="AlphaFoldDB" id="A0A0K9P6X7"/>
<keyword evidence="6" id="KW-1185">Reference proteome</keyword>
<comment type="similarity">
    <text evidence="1">Belongs to the FPP family.</text>
</comment>